<dbReference type="Gene3D" id="3.30.300.160">
    <property type="entry name" value="Type II secretion system, protein E, N-terminal domain"/>
    <property type="match status" value="1"/>
</dbReference>
<dbReference type="EMBL" id="CP136600">
    <property type="protein sequence ID" value="WOH35898.1"/>
    <property type="molecule type" value="Genomic_DNA"/>
</dbReference>
<evidence type="ECO:0000256" key="1">
    <source>
        <dbReference type="ARBA" id="ARBA00006611"/>
    </source>
</evidence>
<accession>A0ABZ0GJD7</accession>
<dbReference type="Proteomes" id="UP001301442">
    <property type="component" value="Chromosome"/>
</dbReference>
<comment type="similarity">
    <text evidence="1">Belongs to the GSP E family.</text>
</comment>
<dbReference type="SUPFAM" id="SSF52540">
    <property type="entry name" value="P-loop containing nucleoside triphosphate hydrolases"/>
    <property type="match status" value="1"/>
</dbReference>
<dbReference type="InterPro" id="IPR003593">
    <property type="entry name" value="AAA+_ATPase"/>
</dbReference>
<dbReference type="InterPro" id="IPR027417">
    <property type="entry name" value="P-loop_NTPase"/>
</dbReference>
<organism evidence="5 6">
    <name type="scientific">Thalassotalea fonticola</name>
    <dbReference type="NCBI Taxonomy" id="3065649"/>
    <lineage>
        <taxon>Bacteria</taxon>
        <taxon>Pseudomonadati</taxon>
        <taxon>Pseudomonadota</taxon>
        <taxon>Gammaproteobacteria</taxon>
        <taxon>Alteromonadales</taxon>
        <taxon>Colwelliaceae</taxon>
        <taxon>Thalassotalea</taxon>
    </lineage>
</organism>
<dbReference type="PANTHER" id="PTHR30258">
    <property type="entry name" value="TYPE II SECRETION SYSTEM PROTEIN GSPE-RELATED"/>
    <property type="match status" value="1"/>
</dbReference>
<reference evidence="5 6" key="1">
    <citation type="submission" date="2023-09" db="EMBL/GenBank/DDBJ databases">
        <authorList>
            <person name="Qi X."/>
        </authorList>
    </citation>
    <scope>NUCLEOTIDE SEQUENCE [LARGE SCALE GENOMIC DNA]</scope>
    <source>
        <strain evidence="5 6">S1-1</strain>
    </source>
</reference>
<dbReference type="InterPro" id="IPR007831">
    <property type="entry name" value="T2SS_GspE_N"/>
</dbReference>
<protein>
    <submittedName>
        <fullName evidence="5">GspE/PulE family protein</fullName>
    </submittedName>
</protein>
<dbReference type="SUPFAM" id="SSF160246">
    <property type="entry name" value="EspE N-terminal domain-like"/>
    <property type="match status" value="1"/>
</dbReference>
<dbReference type="Gene3D" id="1.10.40.70">
    <property type="match status" value="1"/>
</dbReference>
<evidence type="ECO:0000256" key="2">
    <source>
        <dbReference type="ARBA" id="ARBA00022741"/>
    </source>
</evidence>
<dbReference type="CDD" id="cd01129">
    <property type="entry name" value="PulE-GspE-like"/>
    <property type="match status" value="1"/>
</dbReference>
<dbReference type="PROSITE" id="PS00662">
    <property type="entry name" value="T2SP_E"/>
    <property type="match status" value="1"/>
</dbReference>
<dbReference type="Pfam" id="PF00437">
    <property type="entry name" value="T2SSE"/>
    <property type="match status" value="1"/>
</dbReference>
<evidence type="ECO:0000313" key="5">
    <source>
        <dbReference type="EMBL" id="WOH35898.1"/>
    </source>
</evidence>
<name>A0ABZ0GJD7_9GAMM</name>
<dbReference type="Gene3D" id="3.30.450.90">
    <property type="match status" value="1"/>
</dbReference>
<dbReference type="InterPro" id="IPR001482">
    <property type="entry name" value="T2SS/T4SS_dom"/>
</dbReference>
<dbReference type="SMART" id="SM00382">
    <property type="entry name" value="AAA"/>
    <property type="match status" value="1"/>
</dbReference>
<keyword evidence="3" id="KW-0067">ATP-binding</keyword>
<evidence type="ECO:0000313" key="6">
    <source>
        <dbReference type="Proteomes" id="UP001301442"/>
    </source>
</evidence>
<evidence type="ECO:0000256" key="3">
    <source>
        <dbReference type="ARBA" id="ARBA00022840"/>
    </source>
</evidence>
<dbReference type="PANTHER" id="PTHR30258:SF29">
    <property type="entry name" value="MSHA PILUS ASSEMBLY ATPASE MSHE"/>
    <property type="match status" value="1"/>
</dbReference>
<evidence type="ECO:0000259" key="4">
    <source>
        <dbReference type="PROSITE" id="PS00662"/>
    </source>
</evidence>
<dbReference type="RefSeq" id="WP_348394714.1">
    <property type="nucleotide sequence ID" value="NZ_CP136600.1"/>
</dbReference>
<gene>
    <name evidence="5" type="ORF">RI844_10940</name>
</gene>
<proteinExistence type="inferred from homology"/>
<dbReference type="Gene3D" id="3.40.50.300">
    <property type="entry name" value="P-loop containing nucleotide triphosphate hydrolases"/>
    <property type="match status" value="1"/>
</dbReference>
<sequence>MATPKLKLKLKLRLGDLLVEESIISDEQLAHALQLQNTTHRKLGASLIELGFISERQLLQFLAKQMNLPFIDITQRFIAPNVVGLLPEVHARRLRALVLEYDDDTVLLGMSDPADLNALDQLEVYLAPRELKLAAVTESQIFNAFDNLYRRTAEIESFASQLEEEYVDAKEIDFAADSESSDATVDKLLQSVFEDAVQMRASDVHIEPEKERLRIRQRVDGILQESIINQAKIANALVLKLKLMASLDISEKRLPQDGRFHLRIKGHEIDVRMSTMPVQFGESVVMRLLDQTSGIIKLEQTGLPDDLIKRLRLQITRSNGMVLVTGPTGSGKTTTLYAALSELNKPETKIITVEDPVEYRLPRINQVQVSDKIELSFARVLRTALRQDPDVLMVGEMRDSETVDIGMRGALTGHMVLSTLHTNDAITSAIRLIDMGAPGFLVSSALRAIVAQRLVRRICRSCTIEHQLELQEIIWLENLTGSKPSTQFYKGSGCQSCNYSGYHGRVGVFELLELNTAMMDALKKEDTVEFSQAAKQSEGYRPLALAAYDYAVQGVTTVDEVLRLTEVIDIN</sequence>
<dbReference type="InterPro" id="IPR037257">
    <property type="entry name" value="T2SS_E_N_sf"/>
</dbReference>
<keyword evidence="6" id="KW-1185">Reference proteome</keyword>
<feature type="domain" description="Bacterial type II secretion system protein E" evidence="4">
    <location>
        <begin position="385"/>
        <end position="399"/>
    </location>
</feature>
<keyword evidence="2" id="KW-0547">Nucleotide-binding</keyword>
<dbReference type="Pfam" id="PF05157">
    <property type="entry name" value="MshEN"/>
    <property type="match status" value="1"/>
</dbReference>